<gene>
    <name evidence="8" type="ORF">HJG60_018722</name>
</gene>
<keyword evidence="4" id="KW-0010">Activator</keyword>
<keyword evidence="3" id="KW-0238">DNA-binding</keyword>
<feature type="region of interest" description="Disordered" evidence="7">
    <location>
        <begin position="72"/>
        <end position="125"/>
    </location>
</feature>
<organism evidence="8 9">
    <name type="scientific">Phyllostomus discolor</name>
    <name type="common">pale spear-nosed bat</name>
    <dbReference type="NCBI Taxonomy" id="89673"/>
    <lineage>
        <taxon>Eukaryota</taxon>
        <taxon>Metazoa</taxon>
        <taxon>Chordata</taxon>
        <taxon>Craniata</taxon>
        <taxon>Vertebrata</taxon>
        <taxon>Euteleostomi</taxon>
        <taxon>Mammalia</taxon>
        <taxon>Eutheria</taxon>
        <taxon>Laurasiatheria</taxon>
        <taxon>Chiroptera</taxon>
        <taxon>Yangochiroptera</taxon>
        <taxon>Phyllostomidae</taxon>
        <taxon>Phyllostominae</taxon>
        <taxon>Phyllostomus</taxon>
    </lineage>
</organism>
<protein>
    <submittedName>
        <fullName evidence="8">TEF transcription factor, PAR bZIP family member</fullName>
    </submittedName>
</protein>
<dbReference type="PANTHER" id="PTHR11988">
    <property type="entry name" value="THYROTROPH EMBRYONIC FACTOR RELATED"/>
    <property type="match status" value="1"/>
</dbReference>
<dbReference type="GO" id="GO:0005634">
    <property type="term" value="C:nucleus"/>
    <property type="evidence" value="ECO:0007669"/>
    <property type="project" value="UniProtKB-SubCell"/>
</dbReference>
<feature type="region of interest" description="Disordered" evidence="7">
    <location>
        <begin position="26"/>
        <end position="55"/>
    </location>
</feature>
<evidence type="ECO:0000256" key="7">
    <source>
        <dbReference type="SAM" id="MobiDB-lite"/>
    </source>
</evidence>
<dbReference type="GO" id="GO:0000978">
    <property type="term" value="F:RNA polymerase II cis-regulatory region sequence-specific DNA binding"/>
    <property type="evidence" value="ECO:0007669"/>
    <property type="project" value="TreeGrafter"/>
</dbReference>
<keyword evidence="2" id="KW-0805">Transcription regulation</keyword>
<dbReference type="EMBL" id="JABVXQ010000003">
    <property type="protein sequence ID" value="KAF6122108.1"/>
    <property type="molecule type" value="Genomic_DNA"/>
</dbReference>
<evidence type="ECO:0000256" key="5">
    <source>
        <dbReference type="ARBA" id="ARBA00023163"/>
    </source>
</evidence>
<accession>A0A834B2P3</accession>
<sequence>MSSCDRIGVAPAMDMPEVLKSLLEHSLPWPEKRTDKEKGKEKLEEDEASAASTMAVSASLMPPIWDKTIPYDGESSQLNWEGTSGAQTSSPRALRRPRPPQSPPRAVEARLRRASPSLAPLRLLR</sequence>
<evidence type="ECO:0000313" key="8">
    <source>
        <dbReference type="EMBL" id="KAF6122108.1"/>
    </source>
</evidence>
<keyword evidence="5" id="KW-0804">Transcription</keyword>
<evidence type="ECO:0000256" key="3">
    <source>
        <dbReference type="ARBA" id="ARBA00023125"/>
    </source>
</evidence>
<feature type="compositionally biased region" description="Polar residues" evidence="7">
    <location>
        <begin position="74"/>
        <end position="88"/>
    </location>
</feature>
<dbReference type="InterPro" id="IPR040223">
    <property type="entry name" value="PAR_bZIP"/>
</dbReference>
<feature type="compositionally biased region" description="Basic and acidic residues" evidence="7">
    <location>
        <begin position="30"/>
        <end position="43"/>
    </location>
</feature>
<evidence type="ECO:0000256" key="6">
    <source>
        <dbReference type="ARBA" id="ARBA00023242"/>
    </source>
</evidence>
<name>A0A834B2P3_9CHIR</name>
<dbReference type="PANTHER" id="PTHR11988:SF24">
    <property type="entry name" value="THYROTROPH EMBRYONIC FACTOR"/>
    <property type="match status" value="1"/>
</dbReference>
<keyword evidence="6" id="KW-0539">Nucleus</keyword>
<evidence type="ECO:0000256" key="4">
    <source>
        <dbReference type="ARBA" id="ARBA00023159"/>
    </source>
</evidence>
<proteinExistence type="predicted"/>
<evidence type="ECO:0000256" key="2">
    <source>
        <dbReference type="ARBA" id="ARBA00023015"/>
    </source>
</evidence>
<comment type="caution">
    <text evidence="8">The sequence shown here is derived from an EMBL/GenBank/DDBJ whole genome shotgun (WGS) entry which is preliminary data.</text>
</comment>
<reference evidence="8 9" key="1">
    <citation type="journal article" date="2020" name="Nature">
        <title>Six reference-quality genomes reveal evolution of bat adaptations.</title>
        <authorList>
            <person name="Jebb D."/>
            <person name="Huang Z."/>
            <person name="Pippel M."/>
            <person name="Hughes G.M."/>
            <person name="Lavrichenko K."/>
            <person name="Devanna P."/>
            <person name="Winkler S."/>
            <person name="Jermiin L.S."/>
            <person name="Skirmuntt E.C."/>
            <person name="Katzourakis A."/>
            <person name="Burkitt-Gray L."/>
            <person name="Ray D.A."/>
            <person name="Sullivan K.A.M."/>
            <person name="Roscito J.G."/>
            <person name="Kirilenko B.M."/>
            <person name="Davalos L.M."/>
            <person name="Corthals A.P."/>
            <person name="Power M.L."/>
            <person name="Jones G."/>
            <person name="Ransome R.D."/>
            <person name="Dechmann D.K.N."/>
            <person name="Locatelli A.G."/>
            <person name="Puechmaille S.J."/>
            <person name="Fedrigo O."/>
            <person name="Jarvis E.D."/>
            <person name="Hiller M."/>
            <person name="Vernes S.C."/>
            <person name="Myers E.W."/>
            <person name="Teeling E.C."/>
        </authorList>
    </citation>
    <scope>NUCLEOTIDE SEQUENCE [LARGE SCALE GENOMIC DNA]</scope>
    <source>
        <strain evidence="8">Bat1K_MPI-CBG_1</strain>
    </source>
</reference>
<evidence type="ECO:0000256" key="1">
    <source>
        <dbReference type="ARBA" id="ARBA00004123"/>
    </source>
</evidence>
<comment type="subcellular location">
    <subcellularLocation>
        <location evidence="1">Nucleus</location>
    </subcellularLocation>
</comment>
<evidence type="ECO:0000313" key="9">
    <source>
        <dbReference type="Proteomes" id="UP000664940"/>
    </source>
</evidence>
<dbReference type="Proteomes" id="UP000664940">
    <property type="component" value="Unassembled WGS sequence"/>
</dbReference>
<dbReference type="AlphaFoldDB" id="A0A834B2P3"/>
<dbReference type="GO" id="GO:0000981">
    <property type="term" value="F:DNA-binding transcription factor activity, RNA polymerase II-specific"/>
    <property type="evidence" value="ECO:0007669"/>
    <property type="project" value="TreeGrafter"/>
</dbReference>